<keyword evidence="3 11" id="KW-0812">Transmembrane</keyword>
<evidence type="ECO:0000256" key="3">
    <source>
        <dbReference type="ARBA" id="ARBA00022692"/>
    </source>
</evidence>
<dbReference type="AlphaFoldDB" id="A0A8T3CNA3"/>
<evidence type="ECO:0000256" key="1">
    <source>
        <dbReference type="ARBA" id="ARBA00004479"/>
    </source>
</evidence>
<evidence type="ECO:0000256" key="8">
    <source>
        <dbReference type="ARBA" id="ARBA00023170"/>
    </source>
</evidence>
<dbReference type="InterPro" id="IPR013783">
    <property type="entry name" value="Ig-like_fold"/>
</dbReference>
<dbReference type="GO" id="GO:0005886">
    <property type="term" value="C:plasma membrane"/>
    <property type="evidence" value="ECO:0007669"/>
    <property type="project" value="UniProtKB-ARBA"/>
</dbReference>
<feature type="chain" id="PRO_5035747307" description="Fibronectin type-III domain-containing protein" evidence="12">
    <location>
        <begin position="20"/>
        <end position="710"/>
    </location>
</feature>
<gene>
    <name evidence="14" type="ORF">AGOR_G00197780</name>
</gene>
<evidence type="ECO:0000256" key="9">
    <source>
        <dbReference type="ARBA" id="ARBA00023180"/>
    </source>
</evidence>
<feature type="signal peptide" evidence="12">
    <location>
        <begin position="1"/>
        <end position="19"/>
    </location>
</feature>
<dbReference type="PANTHER" id="PTHR48423:SF1">
    <property type="entry name" value="INTERLEUKIN-27 RECEPTOR SUBUNIT ALPHA"/>
    <property type="match status" value="1"/>
</dbReference>
<feature type="transmembrane region" description="Helical" evidence="11">
    <location>
        <begin position="558"/>
        <end position="579"/>
    </location>
</feature>
<dbReference type="Pfam" id="PF00041">
    <property type="entry name" value="fn3"/>
    <property type="match status" value="1"/>
</dbReference>
<dbReference type="PROSITE" id="PS50853">
    <property type="entry name" value="FN3"/>
    <property type="match status" value="2"/>
</dbReference>
<evidence type="ECO:0000256" key="4">
    <source>
        <dbReference type="ARBA" id="ARBA00022729"/>
    </source>
</evidence>
<keyword evidence="15" id="KW-1185">Reference proteome</keyword>
<keyword evidence="9" id="KW-0325">Glycoprotein</keyword>
<dbReference type="InterPro" id="IPR003961">
    <property type="entry name" value="FN3_dom"/>
</dbReference>
<name>A0A8T3CNA3_9TELE</name>
<keyword evidence="6 11" id="KW-1133">Transmembrane helix</keyword>
<dbReference type="OrthoDB" id="5989951at2759"/>
<dbReference type="Gene3D" id="2.60.40.10">
    <property type="entry name" value="Immunoglobulins"/>
    <property type="match status" value="4"/>
</dbReference>
<keyword evidence="7 11" id="KW-0472">Membrane</keyword>
<evidence type="ECO:0000256" key="10">
    <source>
        <dbReference type="SAM" id="MobiDB-lite"/>
    </source>
</evidence>
<feature type="compositionally biased region" description="Basic and acidic residues" evidence="10">
    <location>
        <begin position="662"/>
        <end position="675"/>
    </location>
</feature>
<evidence type="ECO:0000259" key="13">
    <source>
        <dbReference type="PROSITE" id="PS50853"/>
    </source>
</evidence>
<dbReference type="CDD" id="cd00063">
    <property type="entry name" value="FN3"/>
    <property type="match status" value="2"/>
</dbReference>
<dbReference type="InterPro" id="IPR036116">
    <property type="entry name" value="FN3_sf"/>
</dbReference>
<keyword evidence="5" id="KW-0677">Repeat</keyword>
<protein>
    <recommendedName>
        <fullName evidence="13">Fibronectin type-III domain-containing protein</fullName>
    </recommendedName>
</protein>
<dbReference type="SMART" id="SM00060">
    <property type="entry name" value="FN3"/>
    <property type="match status" value="2"/>
</dbReference>
<organism evidence="14 15">
    <name type="scientific">Albula goreensis</name>
    <dbReference type="NCBI Taxonomy" id="1534307"/>
    <lineage>
        <taxon>Eukaryota</taxon>
        <taxon>Metazoa</taxon>
        <taxon>Chordata</taxon>
        <taxon>Craniata</taxon>
        <taxon>Vertebrata</taxon>
        <taxon>Euteleostomi</taxon>
        <taxon>Actinopterygii</taxon>
        <taxon>Neopterygii</taxon>
        <taxon>Teleostei</taxon>
        <taxon>Albuliformes</taxon>
        <taxon>Albulidae</taxon>
        <taxon>Albula</taxon>
    </lineage>
</organism>
<sequence>MQRLFPVLLVTCVFHPALGEGVICLWEKFFQVGHDVLGACQIHHPTPPGCPGQSLHVVTDGQVLLPYNYTADTGNFRVAAPRVNSLQLQCQLACPGLEPNRSCDVTIHGVNPPSNLQCHIPEGESALHCSWVSGRDPLLPTSYNLSWETALNRADLRGSIVINNVSGIIPRGQFRSQGYMSVWVTVIDGLSFERSGTVTFNTGDVEKPHAPKISSYNANPTDLEVQWEFKCSSPLRSAELDITCQAQYHRLDEDSWTEGEEVGQDSFMLYGIQPFTVYKFRVRCSCPGRHPLMSDWSNIFSAQSAEAAPVGVLDVWIDSRPKVEALVWKELPISKAQGDGGLRLSMQFPGLHNPATLAPPTACVQTHVRLSISMAMGGHGFNVSWDPPTTIAGNIQEYVVQQEEAERNSTEGFDWIKTEKTQRSITVKGDFKNCTAYNLLLFGIFANHSCALGSAIVFSRQGVPPLVPGFHVSSISSSVVTLKWERIPLTRARGEIQNYQVGQDEKAEYTVPRDETSLQVSGLQPGQTYQFWISATTNAGEGPRNTVKFYTLYRNDSFLILMEVLVPLCFLVIIVVCWYRRAAYSLVPTCCSDRVPDPMNSKLFFQMQTPIWTWPSPKTESDPNLSLLEVVESPLQQRELPPGEDEEAQAGQPEEWSDEQWEERGSGQRGVKEAYTKMTADTEEEGAVGGEETQFFSDYEKHFMPSPHEG</sequence>
<dbReference type="InterPro" id="IPR052672">
    <property type="entry name" value="Type1_Cytokine_Rcpt_Type2"/>
</dbReference>
<evidence type="ECO:0000256" key="12">
    <source>
        <dbReference type="SAM" id="SignalP"/>
    </source>
</evidence>
<reference evidence="14" key="1">
    <citation type="submission" date="2021-01" db="EMBL/GenBank/DDBJ databases">
        <authorList>
            <person name="Zahm M."/>
            <person name="Roques C."/>
            <person name="Cabau C."/>
            <person name="Klopp C."/>
            <person name="Donnadieu C."/>
            <person name="Jouanno E."/>
            <person name="Lampietro C."/>
            <person name="Louis A."/>
            <person name="Herpin A."/>
            <person name="Echchiki A."/>
            <person name="Berthelot C."/>
            <person name="Parey E."/>
            <person name="Roest-Crollius H."/>
            <person name="Braasch I."/>
            <person name="Postlethwait J."/>
            <person name="Bobe J."/>
            <person name="Montfort J."/>
            <person name="Bouchez O."/>
            <person name="Begum T."/>
            <person name="Mejri S."/>
            <person name="Adams A."/>
            <person name="Chen W.-J."/>
            <person name="Guiguen Y."/>
        </authorList>
    </citation>
    <scope>NUCLEOTIDE SEQUENCE</scope>
    <source>
        <tissue evidence="14">Blood</tissue>
    </source>
</reference>
<feature type="domain" description="Fibronectin type-III" evidence="13">
    <location>
        <begin position="207"/>
        <end position="307"/>
    </location>
</feature>
<evidence type="ECO:0000256" key="2">
    <source>
        <dbReference type="ARBA" id="ARBA00008921"/>
    </source>
</evidence>
<proteinExistence type="inferred from homology"/>
<evidence type="ECO:0000256" key="6">
    <source>
        <dbReference type="ARBA" id="ARBA00022989"/>
    </source>
</evidence>
<dbReference type="SUPFAM" id="SSF49265">
    <property type="entry name" value="Fibronectin type III"/>
    <property type="match status" value="3"/>
</dbReference>
<keyword evidence="8" id="KW-0675">Receptor</keyword>
<feature type="domain" description="Fibronectin type-III" evidence="13">
    <location>
        <begin position="464"/>
        <end position="555"/>
    </location>
</feature>
<feature type="region of interest" description="Disordered" evidence="10">
    <location>
        <begin position="635"/>
        <end position="710"/>
    </location>
</feature>
<evidence type="ECO:0000313" key="15">
    <source>
        <dbReference type="Proteomes" id="UP000829720"/>
    </source>
</evidence>
<accession>A0A8T3CNA3</accession>
<evidence type="ECO:0000256" key="7">
    <source>
        <dbReference type="ARBA" id="ARBA00023136"/>
    </source>
</evidence>
<dbReference type="EMBL" id="JAERUA010000019">
    <property type="protein sequence ID" value="KAI1886629.1"/>
    <property type="molecule type" value="Genomic_DNA"/>
</dbReference>
<comment type="similarity">
    <text evidence="2">Belongs to the type I cytokine receptor family. Type 2 subfamily.</text>
</comment>
<keyword evidence="4 12" id="KW-0732">Signal</keyword>
<dbReference type="PANTHER" id="PTHR48423">
    <property type="entry name" value="INTERLEUKIN-27 RECEPTOR SUBUNIT ALPHA"/>
    <property type="match status" value="1"/>
</dbReference>
<evidence type="ECO:0000256" key="5">
    <source>
        <dbReference type="ARBA" id="ARBA00022737"/>
    </source>
</evidence>
<feature type="compositionally biased region" description="Basic and acidic residues" evidence="10">
    <location>
        <begin position="698"/>
        <end position="710"/>
    </location>
</feature>
<dbReference type="PRINTS" id="PR00014">
    <property type="entry name" value="FNTYPEIII"/>
</dbReference>
<dbReference type="Proteomes" id="UP000829720">
    <property type="component" value="Unassembled WGS sequence"/>
</dbReference>
<comment type="caution">
    <text evidence="14">The sequence shown here is derived from an EMBL/GenBank/DDBJ whole genome shotgun (WGS) entry which is preliminary data.</text>
</comment>
<evidence type="ECO:0000256" key="11">
    <source>
        <dbReference type="SAM" id="Phobius"/>
    </source>
</evidence>
<evidence type="ECO:0000313" key="14">
    <source>
        <dbReference type="EMBL" id="KAI1886629.1"/>
    </source>
</evidence>
<comment type="subcellular location">
    <subcellularLocation>
        <location evidence="1">Membrane</location>
        <topology evidence="1">Single-pass type I membrane protein</topology>
    </subcellularLocation>
</comment>